<gene>
    <name evidence="7" type="ORF">D1Y85_22380</name>
</gene>
<dbReference type="InterPro" id="IPR024674">
    <property type="entry name" value="HpaB/PvcC/4-BUDH_N"/>
</dbReference>
<evidence type="ECO:0000259" key="5">
    <source>
        <dbReference type="Pfam" id="PF03241"/>
    </source>
</evidence>
<dbReference type="EMBL" id="RQIS01000019">
    <property type="protein sequence ID" value="RQH02227.1"/>
    <property type="molecule type" value="Genomic_DNA"/>
</dbReference>
<dbReference type="SUPFAM" id="SSF47203">
    <property type="entry name" value="Acyl-CoA dehydrogenase C-terminal domain-like"/>
    <property type="match status" value="1"/>
</dbReference>
<dbReference type="PIRSF" id="PIRSF000331">
    <property type="entry name" value="HpaA_HpaB"/>
    <property type="match status" value="1"/>
</dbReference>
<proteinExistence type="predicted"/>
<dbReference type="GO" id="GO:0016627">
    <property type="term" value="F:oxidoreductase activity, acting on the CH-CH group of donors"/>
    <property type="evidence" value="ECO:0007669"/>
    <property type="project" value="InterPro"/>
</dbReference>
<feature type="domain" description="HpaB/PvcC/4-BUDH C-terminal" evidence="5">
    <location>
        <begin position="281"/>
        <end position="467"/>
    </location>
</feature>
<dbReference type="Gene3D" id="1.10.3140.10">
    <property type="entry name" value="4-hydroxybutyryl-coa dehydratase, domain 1"/>
    <property type="match status" value="1"/>
</dbReference>
<evidence type="ECO:0000256" key="1">
    <source>
        <dbReference type="ARBA" id="ARBA00022630"/>
    </source>
</evidence>
<protein>
    <submittedName>
        <fullName evidence="7">Pyoverdin chromophore biosynthetic protein pvcC</fullName>
    </submittedName>
</protein>
<dbReference type="InterPro" id="IPR004925">
    <property type="entry name" value="HpaB/PvcC/4-BUDH"/>
</dbReference>
<dbReference type="OrthoDB" id="7233724at2"/>
<name>A0A3N6N3K2_9BURK</name>
<sequence>MDKDLSKAGIPLTGEEYLESLNDGREVWIYGERVSNVAEHPAFRNTARMVARLYNALHDPLRKACLTSPTEGGYTHRFYLPAKTVEEQIAQRDAIADWQRSVYGWMGRSPDYCGAIVGALGANGPFYQRFKENARNWHAKACERTWYFTFGIQNPPIDKGGPETSGVHLRVVKENDAGVYVDGAKVVCTSGVFSHYVYISHDVAEPINFIVPVNAPGLKLLCRVSNEYRAGVLGSPFDYPLSSRFDENDSILVFDNVFIPWENVLSYKMDLPLDESYSDRFIERNELHGITRFAVKMDFLVGLFARALSITGASRVQGVQALIGEMIAWRNIFWAQSDAIARSATPWHGGVAPDPNVAFAGSVLQQTAIPRIRSLIEQAIGSGFIYVNSHTSDFKTPEIRGYLEKYLRGTEGGTRAHERVKVMKALWDALGTEFGGRHELFEISYHGNNISTRLRNLQAAFDTGNLQRFADFAQSAMDEYDLDGWTVPDLINPDDISILNAADKTSP</sequence>
<dbReference type="PANTHER" id="PTHR36117">
    <property type="entry name" value="4-HYDROXYPHENYLACETATE 3-MONOOXYGENASE-RELATED"/>
    <property type="match status" value="1"/>
</dbReference>
<feature type="domain" description="HpaB/PvcC/4-BUDH N-terminal" evidence="6">
    <location>
        <begin position="13"/>
        <end position="265"/>
    </location>
</feature>
<evidence type="ECO:0000259" key="6">
    <source>
        <dbReference type="Pfam" id="PF11794"/>
    </source>
</evidence>
<accession>A0A3N6N3K2</accession>
<dbReference type="Gene3D" id="1.20.140.10">
    <property type="entry name" value="Butyryl-CoA Dehydrogenase, subunit A, domain 3"/>
    <property type="match status" value="1"/>
</dbReference>
<organism evidence="7 8">
    <name type="scientific">Paraburkholderia dinghuensis</name>
    <dbReference type="NCBI Taxonomy" id="2305225"/>
    <lineage>
        <taxon>Bacteria</taxon>
        <taxon>Pseudomonadati</taxon>
        <taxon>Pseudomonadota</taxon>
        <taxon>Betaproteobacteria</taxon>
        <taxon>Burkholderiales</taxon>
        <taxon>Burkholderiaceae</taxon>
        <taxon>Paraburkholderia</taxon>
    </lineage>
</organism>
<evidence type="ECO:0000256" key="2">
    <source>
        <dbReference type="ARBA" id="ARBA00022827"/>
    </source>
</evidence>
<feature type="binding site" evidence="4">
    <location>
        <position position="189"/>
    </location>
    <ligand>
        <name>FAD</name>
        <dbReference type="ChEBI" id="CHEBI:57692"/>
    </ligand>
</feature>
<dbReference type="InterPro" id="IPR046373">
    <property type="entry name" value="Acyl-CoA_Oxase/DH_mid-dom_sf"/>
</dbReference>
<dbReference type="PANTHER" id="PTHR36117:SF3">
    <property type="entry name" value="4-HYDROXYPHENYLACETATE 3-MONOOXYGENASE-RELATED"/>
    <property type="match status" value="1"/>
</dbReference>
<evidence type="ECO:0000313" key="8">
    <source>
        <dbReference type="Proteomes" id="UP000272778"/>
    </source>
</evidence>
<dbReference type="RefSeq" id="WP_124153262.1">
    <property type="nucleotide sequence ID" value="NZ_RQIS01000019.1"/>
</dbReference>
<reference evidence="7 8" key="1">
    <citation type="submission" date="2018-11" db="EMBL/GenBank/DDBJ databases">
        <title>Paraburkholderia sp. DHOA04, isolated from soil.</title>
        <authorList>
            <person name="Gao Z.-H."/>
            <person name="Qiu L.-H."/>
            <person name="Fu J.-C."/>
        </authorList>
    </citation>
    <scope>NUCLEOTIDE SEQUENCE [LARGE SCALE GENOMIC DNA]</scope>
    <source>
        <strain evidence="7 8">DHOA04</strain>
    </source>
</reference>
<evidence type="ECO:0000256" key="3">
    <source>
        <dbReference type="ARBA" id="ARBA00023002"/>
    </source>
</evidence>
<keyword evidence="8" id="KW-1185">Reference proteome</keyword>
<comment type="caution">
    <text evidence="7">The sequence shown here is derived from an EMBL/GenBank/DDBJ whole genome shotgun (WGS) entry which is preliminary data.</text>
</comment>
<evidence type="ECO:0000256" key="4">
    <source>
        <dbReference type="PIRSR" id="PIRSR000331-2"/>
    </source>
</evidence>
<keyword evidence="2 4" id="KW-0274">FAD</keyword>
<dbReference type="AlphaFoldDB" id="A0A3N6N3K2"/>
<dbReference type="InterPro" id="IPR009100">
    <property type="entry name" value="AcylCoA_DH/oxidase_NM_dom_sf"/>
</dbReference>
<dbReference type="Pfam" id="PF03241">
    <property type="entry name" value="HpaB"/>
    <property type="match status" value="1"/>
</dbReference>
<dbReference type="SUPFAM" id="SSF56645">
    <property type="entry name" value="Acyl-CoA dehydrogenase NM domain-like"/>
    <property type="match status" value="1"/>
</dbReference>
<evidence type="ECO:0000313" key="7">
    <source>
        <dbReference type="EMBL" id="RQH02227.1"/>
    </source>
</evidence>
<dbReference type="Pfam" id="PF11794">
    <property type="entry name" value="HpaB_N"/>
    <property type="match status" value="1"/>
</dbReference>
<keyword evidence="1" id="KW-0285">Flavoprotein</keyword>
<dbReference type="InterPro" id="IPR024719">
    <property type="entry name" value="HpaB/PvcC/4-BUDH_C"/>
</dbReference>
<keyword evidence="3" id="KW-0560">Oxidoreductase</keyword>
<dbReference type="Gene3D" id="2.40.110.10">
    <property type="entry name" value="Butyryl-CoA Dehydrogenase, subunit A, domain 2"/>
    <property type="match status" value="1"/>
</dbReference>
<dbReference type="Proteomes" id="UP000272778">
    <property type="component" value="Unassembled WGS sequence"/>
</dbReference>
<dbReference type="InterPro" id="IPR036250">
    <property type="entry name" value="AcylCo_DH-like_C"/>
</dbReference>